<dbReference type="VEuPathDB" id="AmoebaDB:NF0110270"/>
<evidence type="ECO:0000256" key="3">
    <source>
        <dbReference type="ARBA" id="ARBA00022679"/>
    </source>
</evidence>
<dbReference type="CDD" id="cd00030">
    <property type="entry name" value="C2"/>
    <property type="match status" value="1"/>
</dbReference>
<evidence type="ECO:0000256" key="2">
    <source>
        <dbReference type="ARBA" id="ARBA00022527"/>
    </source>
</evidence>
<evidence type="ECO:0000256" key="5">
    <source>
        <dbReference type="ARBA" id="ARBA00022777"/>
    </source>
</evidence>
<evidence type="ECO:0000256" key="7">
    <source>
        <dbReference type="ARBA" id="ARBA00047899"/>
    </source>
</evidence>
<evidence type="ECO:0000259" key="10">
    <source>
        <dbReference type="PROSITE" id="PS50004"/>
    </source>
</evidence>
<dbReference type="EMBL" id="VFQX01000017">
    <property type="protein sequence ID" value="KAF0980590.1"/>
    <property type="molecule type" value="Genomic_DNA"/>
</dbReference>
<keyword evidence="6" id="KW-0067">ATP-binding</keyword>
<organism evidence="12 13">
    <name type="scientific">Naegleria fowleri</name>
    <name type="common">Brain eating amoeba</name>
    <dbReference type="NCBI Taxonomy" id="5763"/>
    <lineage>
        <taxon>Eukaryota</taxon>
        <taxon>Discoba</taxon>
        <taxon>Heterolobosea</taxon>
        <taxon>Tetramitia</taxon>
        <taxon>Eutetramitia</taxon>
        <taxon>Vahlkampfiidae</taxon>
        <taxon>Naegleria</taxon>
    </lineage>
</organism>
<dbReference type="Gene3D" id="1.10.510.10">
    <property type="entry name" value="Transferase(Phosphotransferase) domain 1"/>
    <property type="match status" value="1"/>
</dbReference>
<evidence type="ECO:0000256" key="1">
    <source>
        <dbReference type="ARBA" id="ARBA00012513"/>
    </source>
</evidence>
<dbReference type="GO" id="GO:0004674">
    <property type="term" value="F:protein serine/threonine kinase activity"/>
    <property type="evidence" value="ECO:0007669"/>
    <property type="project" value="UniProtKB-KW"/>
</dbReference>
<feature type="domain" description="Protein kinase" evidence="11">
    <location>
        <begin position="279"/>
        <end position="564"/>
    </location>
</feature>
<dbReference type="VEuPathDB" id="AmoebaDB:NfTy_035220"/>
<dbReference type="VEuPathDB" id="AmoebaDB:FDP41_013073"/>
<comment type="catalytic activity">
    <reaction evidence="7">
        <text>L-threonyl-[protein] + ATP = O-phospho-L-threonyl-[protein] + ADP + H(+)</text>
        <dbReference type="Rhea" id="RHEA:46608"/>
        <dbReference type="Rhea" id="RHEA-COMP:11060"/>
        <dbReference type="Rhea" id="RHEA-COMP:11605"/>
        <dbReference type="ChEBI" id="CHEBI:15378"/>
        <dbReference type="ChEBI" id="CHEBI:30013"/>
        <dbReference type="ChEBI" id="CHEBI:30616"/>
        <dbReference type="ChEBI" id="CHEBI:61977"/>
        <dbReference type="ChEBI" id="CHEBI:456216"/>
        <dbReference type="EC" id="2.7.11.1"/>
    </reaction>
</comment>
<evidence type="ECO:0000259" key="11">
    <source>
        <dbReference type="PROSITE" id="PS50011"/>
    </source>
</evidence>
<accession>A0A6A5C402</accession>
<dbReference type="Proteomes" id="UP000444721">
    <property type="component" value="Unassembled WGS sequence"/>
</dbReference>
<dbReference type="GeneID" id="68120288"/>
<dbReference type="SUPFAM" id="SSF49562">
    <property type="entry name" value="C2 domain (Calcium/lipid-binding domain, CaLB)"/>
    <property type="match status" value="1"/>
</dbReference>
<dbReference type="Gene3D" id="3.30.200.20">
    <property type="entry name" value="Phosphorylase Kinase, domain 1"/>
    <property type="match status" value="1"/>
</dbReference>
<evidence type="ECO:0000256" key="8">
    <source>
        <dbReference type="ARBA" id="ARBA00048679"/>
    </source>
</evidence>
<evidence type="ECO:0000256" key="6">
    <source>
        <dbReference type="ARBA" id="ARBA00022840"/>
    </source>
</evidence>
<protein>
    <recommendedName>
        <fullName evidence="1">non-specific serine/threonine protein kinase</fullName>
        <ecNumber evidence="1">2.7.11.1</ecNumber>
    </recommendedName>
</protein>
<dbReference type="PROSITE" id="PS50011">
    <property type="entry name" value="PROTEIN_KINASE_DOM"/>
    <property type="match status" value="1"/>
</dbReference>
<keyword evidence="3" id="KW-0808">Transferase</keyword>
<sequence length="592" mass="66644">MSFSENNNNNNNNNHSSSSSSGSSNSSDGSSHTTTSSSSSSSLTNNNSSSFNLSGVSSASSSSWDKFPRKSLVLSSSSSSSQKKKLASNIPKLEILLEKGEGLSIRKSSKATSSPFVVLNLCHDAFLSQRRLESSSVKNQLDPVWNEVFEFEVSPSVKEKGQIEEIVAIQVWHKGVFNSGVESFMGAANIPLKGLVEDHIHQYILDLIGVERGKIHLQVIPRNFGFKSPSERDSHLNMSKQQNSVFQLTKSDIMKIKDASSTAEVSLDTRKRMKKMQQYKIVEKLQKGGFGVVYKVIDLEDKQSTTDKPNYKAMKKIKCDTDQEANQAIQEVWYIRNLKHENLASYDDMFLEFVEDENTKELSFNVCFVMPYYKDGDLDSLIMKRRQQRKFFSVHRCIGYMLQIAKGIEFLHSKRIIHRDLKHKNVFLTDSYNTLKLGDFGFSRSLNEKSLAYTVLGTTNYMAPEIAIKSSGQQINGYTFSADIWSFGVMCYELLTLNCGVKGFSHYTKALQNYEKYIEKILDDMRKIYGKQEDVVQFVLSLLKLNPAERPSAEECVEKLEEFYKKYAETALATPTVSGGADSNSSTPTPEQ</sequence>
<dbReference type="InterPro" id="IPR000719">
    <property type="entry name" value="Prot_kinase_dom"/>
</dbReference>
<evidence type="ECO:0000313" key="13">
    <source>
        <dbReference type="Proteomes" id="UP000444721"/>
    </source>
</evidence>
<keyword evidence="2" id="KW-0723">Serine/threonine-protein kinase</keyword>
<comment type="caution">
    <text evidence="12">The sequence shown here is derived from an EMBL/GenBank/DDBJ whole genome shotgun (WGS) entry which is preliminary data.</text>
</comment>
<feature type="region of interest" description="Disordered" evidence="9">
    <location>
        <begin position="1"/>
        <end position="50"/>
    </location>
</feature>
<dbReference type="PROSITE" id="PS50004">
    <property type="entry name" value="C2"/>
    <property type="match status" value="1"/>
</dbReference>
<dbReference type="EC" id="2.7.11.1" evidence="1"/>
<dbReference type="SUPFAM" id="SSF56112">
    <property type="entry name" value="Protein kinase-like (PK-like)"/>
    <property type="match status" value="1"/>
</dbReference>
<keyword evidence="5" id="KW-0418">Kinase</keyword>
<dbReference type="InterPro" id="IPR035892">
    <property type="entry name" value="C2_domain_sf"/>
</dbReference>
<dbReference type="InterPro" id="IPR011009">
    <property type="entry name" value="Kinase-like_dom_sf"/>
</dbReference>
<dbReference type="PANTHER" id="PTHR43671:SF98">
    <property type="entry name" value="SERINE_THREONINE-PROTEIN KINASE NEK11"/>
    <property type="match status" value="1"/>
</dbReference>
<dbReference type="InterPro" id="IPR050660">
    <property type="entry name" value="NEK_Ser/Thr_kinase"/>
</dbReference>
<dbReference type="AlphaFoldDB" id="A0A6A5C402"/>
<dbReference type="PANTHER" id="PTHR43671">
    <property type="entry name" value="SERINE/THREONINE-PROTEIN KINASE NEK"/>
    <property type="match status" value="1"/>
</dbReference>
<gene>
    <name evidence="12" type="ORF">FDP41_013073</name>
</gene>
<dbReference type="RefSeq" id="XP_044565303.1">
    <property type="nucleotide sequence ID" value="XM_044703663.1"/>
</dbReference>
<dbReference type="Pfam" id="PF00069">
    <property type="entry name" value="Pkinase"/>
    <property type="match status" value="1"/>
</dbReference>
<feature type="domain" description="C2" evidence="10">
    <location>
        <begin position="68"/>
        <end position="205"/>
    </location>
</feature>
<dbReference type="Pfam" id="PF00168">
    <property type="entry name" value="C2"/>
    <property type="match status" value="1"/>
</dbReference>
<dbReference type="SMART" id="SM00220">
    <property type="entry name" value="S_TKc"/>
    <property type="match status" value="1"/>
</dbReference>
<evidence type="ECO:0000313" key="12">
    <source>
        <dbReference type="EMBL" id="KAF0980590.1"/>
    </source>
</evidence>
<dbReference type="InterPro" id="IPR000008">
    <property type="entry name" value="C2_dom"/>
</dbReference>
<dbReference type="InterPro" id="IPR008271">
    <property type="entry name" value="Ser/Thr_kinase_AS"/>
</dbReference>
<dbReference type="SMART" id="SM00239">
    <property type="entry name" value="C2"/>
    <property type="match status" value="1"/>
</dbReference>
<dbReference type="Gene3D" id="2.60.40.150">
    <property type="entry name" value="C2 domain"/>
    <property type="match status" value="1"/>
</dbReference>
<keyword evidence="13" id="KW-1185">Reference proteome</keyword>
<evidence type="ECO:0000256" key="4">
    <source>
        <dbReference type="ARBA" id="ARBA00022741"/>
    </source>
</evidence>
<name>A0A6A5C402_NAEFO</name>
<dbReference type="OrthoDB" id="339325at2759"/>
<reference evidence="12 13" key="1">
    <citation type="journal article" date="2019" name="Sci. Rep.">
        <title>Nanopore sequencing improves the draft genome of the human pathogenic amoeba Naegleria fowleri.</title>
        <authorList>
            <person name="Liechti N."/>
            <person name="Schurch N."/>
            <person name="Bruggmann R."/>
            <person name="Wittwer M."/>
        </authorList>
    </citation>
    <scope>NUCLEOTIDE SEQUENCE [LARGE SCALE GENOMIC DNA]</scope>
    <source>
        <strain evidence="12 13">ATCC 30894</strain>
    </source>
</reference>
<keyword evidence="4" id="KW-0547">Nucleotide-binding</keyword>
<dbReference type="PROSITE" id="PS00108">
    <property type="entry name" value="PROTEIN_KINASE_ST"/>
    <property type="match status" value="1"/>
</dbReference>
<proteinExistence type="predicted"/>
<evidence type="ECO:0000256" key="9">
    <source>
        <dbReference type="SAM" id="MobiDB-lite"/>
    </source>
</evidence>
<dbReference type="GO" id="GO:0005524">
    <property type="term" value="F:ATP binding"/>
    <property type="evidence" value="ECO:0007669"/>
    <property type="project" value="UniProtKB-KW"/>
</dbReference>
<comment type="catalytic activity">
    <reaction evidence="8">
        <text>L-seryl-[protein] + ATP = O-phospho-L-seryl-[protein] + ADP + H(+)</text>
        <dbReference type="Rhea" id="RHEA:17989"/>
        <dbReference type="Rhea" id="RHEA-COMP:9863"/>
        <dbReference type="Rhea" id="RHEA-COMP:11604"/>
        <dbReference type="ChEBI" id="CHEBI:15378"/>
        <dbReference type="ChEBI" id="CHEBI:29999"/>
        <dbReference type="ChEBI" id="CHEBI:30616"/>
        <dbReference type="ChEBI" id="CHEBI:83421"/>
        <dbReference type="ChEBI" id="CHEBI:456216"/>
        <dbReference type="EC" id="2.7.11.1"/>
    </reaction>
</comment>